<dbReference type="GO" id="GO:0016491">
    <property type="term" value="F:oxidoreductase activity"/>
    <property type="evidence" value="ECO:0007669"/>
    <property type="project" value="InterPro"/>
</dbReference>
<proteinExistence type="predicted"/>
<evidence type="ECO:0000259" key="1">
    <source>
        <dbReference type="PROSITE" id="PS51352"/>
    </source>
</evidence>
<dbReference type="Pfam" id="PF00578">
    <property type="entry name" value="AhpC-TSA"/>
    <property type="match status" value="1"/>
</dbReference>
<protein>
    <submittedName>
        <fullName evidence="2">Peroxiredoxin</fullName>
    </submittedName>
</protein>
<dbReference type="Proteomes" id="UP000642748">
    <property type="component" value="Unassembled WGS sequence"/>
</dbReference>
<dbReference type="Gene3D" id="3.40.30.10">
    <property type="entry name" value="Glutaredoxin"/>
    <property type="match status" value="1"/>
</dbReference>
<accession>A0A8J3QRB7</accession>
<evidence type="ECO:0000313" key="3">
    <source>
        <dbReference type="Proteomes" id="UP000642748"/>
    </source>
</evidence>
<dbReference type="GO" id="GO:0016209">
    <property type="term" value="F:antioxidant activity"/>
    <property type="evidence" value="ECO:0007669"/>
    <property type="project" value="InterPro"/>
</dbReference>
<comment type="caution">
    <text evidence="2">The sequence shown here is derived from an EMBL/GenBank/DDBJ whole genome shotgun (WGS) entry which is preliminary data.</text>
</comment>
<feature type="domain" description="Thioredoxin" evidence="1">
    <location>
        <begin position="4"/>
        <end position="156"/>
    </location>
</feature>
<dbReference type="InterPro" id="IPR000866">
    <property type="entry name" value="AhpC/TSA"/>
</dbReference>
<dbReference type="SUPFAM" id="SSF52833">
    <property type="entry name" value="Thioredoxin-like"/>
    <property type="match status" value="1"/>
</dbReference>
<organism evidence="2 3">
    <name type="scientific">Rugosimonospora africana</name>
    <dbReference type="NCBI Taxonomy" id="556532"/>
    <lineage>
        <taxon>Bacteria</taxon>
        <taxon>Bacillati</taxon>
        <taxon>Actinomycetota</taxon>
        <taxon>Actinomycetes</taxon>
        <taxon>Micromonosporales</taxon>
        <taxon>Micromonosporaceae</taxon>
        <taxon>Rugosimonospora</taxon>
    </lineage>
</organism>
<name>A0A8J3QRB7_9ACTN</name>
<sequence length="157" mass="16668">MALLHPGDEFPTLTLTLVGGSTLDVPAALAGGYAVVLFNRGSWCPYCVAQLRAFQRALPQFEEAGIKVVSLSVDDEPAAKGMIDKYQLTFPIGYGADADAIAAATGAFVNPKPHHLQSTGFLLDPDGRIALSVYSSGAIGRLVPEDVLGLVRYLRQH</sequence>
<evidence type="ECO:0000313" key="2">
    <source>
        <dbReference type="EMBL" id="GIH16020.1"/>
    </source>
</evidence>
<dbReference type="EMBL" id="BONZ01000039">
    <property type="protein sequence ID" value="GIH16020.1"/>
    <property type="molecule type" value="Genomic_DNA"/>
</dbReference>
<gene>
    <name evidence="2" type="ORF">Raf01_41920</name>
</gene>
<dbReference type="RefSeq" id="WP_203919625.1">
    <property type="nucleotide sequence ID" value="NZ_BONZ01000039.1"/>
</dbReference>
<reference evidence="2" key="1">
    <citation type="submission" date="2021-01" db="EMBL/GenBank/DDBJ databases">
        <title>Whole genome shotgun sequence of Rugosimonospora africana NBRC 104875.</title>
        <authorList>
            <person name="Komaki H."/>
            <person name="Tamura T."/>
        </authorList>
    </citation>
    <scope>NUCLEOTIDE SEQUENCE</scope>
    <source>
        <strain evidence="2">NBRC 104875</strain>
    </source>
</reference>
<dbReference type="InterPro" id="IPR036249">
    <property type="entry name" value="Thioredoxin-like_sf"/>
</dbReference>
<dbReference type="AlphaFoldDB" id="A0A8J3QRB7"/>
<dbReference type="PROSITE" id="PS51352">
    <property type="entry name" value="THIOREDOXIN_2"/>
    <property type="match status" value="1"/>
</dbReference>
<keyword evidence="3" id="KW-1185">Reference proteome</keyword>
<dbReference type="InterPro" id="IPR013766">
    <property type="entry name" value="Thioredoxin_domain"/>
</dbReference>